<evidence type="ECO:0000259" key="1">
    <source>
        <dbReference type="Pfam" id="PF04230"/>
    </source>
</evidence>
<organism evidence="2 3">
    <name type="scientific">Thermohalobacter berrensis</name>
    <dbReference type="NCBI Taxonomy" id="99594"/>
    <lineage>
        <taxon>Bacteria</taxon>
        <taxon>Bacillati</taxon>
        <taxon>Bacillota</taxon>
        <taxon>Tissierellia</taxon>
        <taxon>Tissierellales</taxon>
        <taxon>Thermohalobacteraceae</taxon>
        <taxon>Thermohalobacter</taxon>
    </lineage>
</organism>
<dbReference type="GO" id="GO:0016740">
    <property type="term" value="F:transferase activity"/>
    <property type="evidence" value="ECO:0007669"/>
    <property type="project" value="UniProtKB-KW"/>
</dbReference>
<gene>
    <name evidence="2" type="ORF">BET03_05070</name>
</gene>
<dbReference type="Pfam" id="PF04230">
    <property type="entry name" value="PS_pyruv_trans"/>
    <property type="match status" value="1"/>
</dbReference>
<dbReference type="OrthoDB" id="3199616at2"/>
<dbReference type="InterPro" id="IPR007345">
    <property type="entry name" value="Polysacch_pyruvyl_Trfase"/>
</dbReference>
<dbReference type="RefSeq" id="WP_120170367.1">
    <property type="nucleotide sequence ID" value="NZ_MCIB01000036.1"/>
</dbReference>
<dbReference type="NCBIfam" id="TIGR03609">
    <property type="entry name" value="S_layer_CsaB"/>
    <property type="match status" value="1"/>
</dbReference>
<accession>A0A419SXZ5</accession>
<dbReference type="InterPro" id="IPR019896">
    <property type="entry name" value="Polysacch_pyruvyl_Trfase_CsaB"/>
</dbReference>
<dbReference type="SUPFAM" id="SSF53756">
    <property type="entry name" value="UDP-Glycosyltransferase/glycogen phosphorylase"/>
    <property type="match status" value="1"/>
</dbReference>
<dbReference type="Gene3D" id="3.40.50.2000">
    <property type="entry name" value="Glycogen Phosphorylase B"/>
    <property type="match status" value="1"/>
</dbReference>
<name>A0A419SXZ5_9FIRM</name>
<evidence type="ECO:0000313" key="2">
    <source>
        <dbReference type="EMBL" id="RKD30078.1"/>
    </source>
</evidence>
<dbReference type="Proteomes" id="UP000284177">
    <property type="component" value="Unassembled WGS sequence"/>
</dbReference>
<sequence>MKENKKIIISGYYGFDNSGDDAILKAIVKDLKSQNNNIEITALSRKPLDTKKNYNINAINRFSVIEVIRGLYNCDMLISGGGSLLQDITSTRSLIYYLALIFIAKFFRKNVVIYANGIGPIKKRINKLLTKKVLNNVDLITVRDYNSQKTLKEIGVENKNVHVTSDPVFTLQLASEKRIFQILKEEGIPTDKPLIGVAVREWKNNKKLREVISRAIDYLNDNYNVNIVLLPMHYPNDLKISKEIKKLAKTKCYIISKKYSVEDVMGIINKLEIIIAMRLHSLIYAATQAVPMVGIVYDPKVKGFLDQVGLETGCNVDDLEVVDLCTIIDDVWNNRKQIKNKLIKVKKELKEKAYDNVKMVMKLLESR</sequence>
<dbReference type="PANTHER" id="PTHR36836:SF1">
    <property type="entry name" value="COLANIC ACID BIOSYNTHESIS PROTEIN WCAK"/>
    <property type="match status" value="1"/>
</dbReference>
<reference evidence="2 3" key="1">
    <citation type="submission" date="2016-08" db="EMBL/GenBank/DDBJ databases">
        <title>Novel Firmicutes and Novel Genomes.</title>
        <authorList>
            <person name="Poppleton D.I."/>
            <person name="Gribaldo S."/>
        </authorList>
    </citation>
    <scope>NUCLEOTIDE SEQUENCE [LARGE SCALE GENOMIC DNA]</scope>
    <source>
        <strain evidence="2 3">CTT3</strain>
    </source>
</reference>
<dbReference type="PANTHER" id="PTHR36836">
    <property type="entry name" value="COLANIC ACID BIOSYNTHESIS PROTEIN WCAK"/>
    <property type="match status" value="1"/>
</dbReference>
<protein>
    <submittedName>
        <fullName evidence="2">Polysaccharide pyruvyl transferase CsaB</fullName>
    </submittedName>
</protein>
<keyword evidence="2" id="KW-0808">Transferase</keyword>
<proteinExistence type="predicted"/>
<keyword evidence="3" id="KW-1185">Reference proteome</keyword>
<evidence type="ECO:0000313" key="3">
    <source>
        <dbReference type="Proteomes" id="UP000284177"/>
    </source>
</evidence>
<comment type="caution">
    <text evidence="2">The sequence shown here is derived from an EMBL/GenBank/DDBJ whole genome shotgun (WGS) entry which is preliminary data.</text>
</comment>
<dbReference type="EMBL" id="MCIB01000036">
    <property type="protein sequence ID" value="RKD30078.1"/>
    <property type="molecule type" value="Genomic_DNA"/>
</dbReference>
<feature type="domain" description="Polysaccharide pyruvyl transferase" evidence="1">
    <location>
        <begin position="17"/>
        <end position="299"/>
    </location>
</feature>
<dbReference type="AlphaFoldDB" id="A0A419SXZ5"/>